<dbReference type="AlphaFoldDB" id="A0A4S3M0Y3"/>
<protein>
    <submittedName>
        <fullName evidence="1">Acetamidase</fullName>
    </submittedName>
</protein>
<reference evidence="1 2" key="1">
    <citation type="submission" date="2019-04" db="EMBL/GenBank/DDBJ databases">
        <title>Draft genome sequence of Robertkochia marina CC-AMO-30D.</title>
        <authorList>
            <person name="Hameed A."/>
            <person name="Lin S.-Y."/>
            <person name="Shahina M."/>
            <person name="Lai W.-A."/>
            <person name="Young C.-C."/>
        </authorList>
    </citation>
    <scope>NUCLEOTIDE SEQUENCE [LARGE SCALE GENOMIC DNA]</scope>
    <source>
        <strain evidence="1 2">CC-AMO-30D</strain>
    </source>
</reference>
<dbReference type="InterPro" id="IPR004304">
    <property type="entry name" value="FmdA_AmdA"/>
</dbReference>
<dbReference type="GO" id="GO:0016811">
    <property type="term" value="F:hydrolase activity, acting on carbon-nitrogen (but not peptide) bonds, in linear amides"/>
    <property type="evidence" value="ECO:0007669"/>
    <property type="project" value="InterPro"/>
</dbReference>
<evidence type="ECO:0000313" key="1">
    <source>
        <dbReference type="EMBL" id="THD68102.1"/>
    </source>
</evidence>
<dbReference type="PANTHER" id="PTHR31891:SF1">
    <property type="entry name" value="FORMAMIDASE C869.04-RELATED"/>
    <property type="match status" value="1"/>
</dbReference>
<comment type="caution">
    <text evidence="1">The sequence shown here is derived from an EMBL/GenBank/DDBJ whole genome shotgun (WGS) entry which is preliminary data.</text>
</comment>
<dbReference type="SUPFAM" id="SSF141130">
    <property type="entry name" value="Acetamidase/Formamidase-like"/>
    <property type="match status" value="1"/>
</dbReference>
<dbReference type="Gene3D" id="2.60.120.580">
    <property type="entry name" value="Acetamidase/Formamidase-like domains"/>
    <property type="match status" value="2"/>
</dbReference>
<dbReference type="OrthoDB" id="9811740at2"/>
<dbReference type="Proteomes" id="UP000305939">
    <property type="component" value="Unassembled WGS sequence"/>
</dbReference>
<dbReference type="PANTHER" id="PTHR31891">
    <property type="entry name" value="FORMAMIDASE C869.04-RELATED"/>
    <property type="match status" value="1"/>
</dbReference>
<dbReference type="Pfam" id="PF03069">
    <property type="entry name" value="FmdA_AmdA"/>
    <property type="match status" value="2"/>
</dbReference>
<accession>A0A4S3M0Y3</accession>
<keyword evidence="2" id="KW-1185">Reference proteome</keyword>
<dbReference type="PROSITE" id="PS51257">
    <property type="entry name" value="PROKAR_LIPOPROTEIN"/>
    <property type="match status" value="1"/>
</dbReference>
<proteinExistence type="predicted"/>
<dbReference type="Gene3D" id="3.10.28.20">
    <property type="entry name" value="Acetamidase/Formamidase-like domains"/>
    <property type="match status" value="1"/>
</dbReference>
<sequence>MIFTLRSLSFTSLYIPVLLACLLISCGENNNPSKATASPSAAEEPDTLTITHTLTKDQTHSKFSSAIPPVLKVASGAVIEAFTEDASDEQFSLQSTLEALDSLSFDPIHPLTGPVYVEDAVPGDILKVTLHTIELGDWGWNAILPGFGFLADTLDSKYLKVYDLSSNKATVAFNENISLKLNPFPGVMGVAPDTAEMLSTIPPRANGGNMDDPNMTEGTIMYFPVFVEGGLFSIGDGHAVQGLGEVCGTAIEVPLRVVYQIELIKGRSIQEPQYETDSYYATTGFATTIDEAAKKANLYMVEYLMTEKGLSQEEAYALCSLAGDLKIAEVVDMPNMLVTMHMPKDIFNNH</sequence>
<organism evidence="1 2">
    <name type="scientific">Robertkochia marina</name>
    <dbReference type="NCBI Taxonomy" id="1227945"/>
    <lineage>
        <taxon>Bacteria</taxon>
        <taxon>Pseudomonadati</taxon>
        <taxon>Bacteroidota</taxon>
        <taxon>Flavobacteriia</taxon>
        <taxon>Flavobacteriales</taxon>
        <taxon>Flavobacteriaceae</taxon>
        <taxon>Robertkochia</taxon>
    </lineage>
</organism>
<evidence type="ECO:0000313" key="2">
    <source>
        <dbReference type="Proteomes" id="UP000305939"/>
    </source>
</evidence>
<dbReference type="EMBL" id="SSMC01000002">
    <property type="protein sequence ID" value="THD68102.1"/>
    <property type="molecule type" value="Genomic_DNA"/>
</dbReference>
<gene>
    <name evidence="1" type="ORF">E7Z59_07880</name>
</gene>
<name>A0A4S3M0Y3_9FLAO</name>